<evidence type="ECO:0000256" key="9">
    <source>
        <dbReference type="SAM" id="Coils"/>
    </source>
</evidence>
<feature type="region of interest" description="Disordered" evidence="10">
    <location>
        <begin position="313"/>
        <end position="367"/>
    </location>
</feature>
<evidence type="ECO:0000256" key="5">
    <source>
        <dbReference type="ARBA" id="ARBA00022777"/>
    </source>
</evidence>
<keyword evidence="3" id="KW-0808">Transferase</keyword>
<evidence type="ECO:0000256" key="2">
    <source>
        <dbReference type="ARBA" id="ARBA00022527"/>
    </source>
</evidence>
<evidence type="ECO:0000256" key="4">
    <source>
        <dbReference type="ARBA" id="ARBA00022741"/>
    </source>
</evidence>
<comment type="catalytic activity">
    <reaction evidence="7">
        <text>L-threonyl-[protein] + ATP = O-phospho-L-threonyl-[protein] + ADP + H(+)</text>
        <dbReference type="Rhea" id="RHEA:46608"/>
        <dbReference type="Rhea" id="RHEA-COMP:11060"/>
        <dbReference type="Rhea" id="RHEA-COMP:11605"/>
        <dbReference type="ChEBI" id="CHEBI:15378"/>
        <dbReference type="ChEBI" id="CHEBI:30013"/>
        <dbReference type="ChEBI" id="CHEBI:30616"/>
        <dbReference type="ChEBI" id="CHEBI:61977"/>
        <dbReference type="ChEBI" id="CHEBI:456216"/>
        <dbReference type="EC" id="2.7.11.1"/>
    </reaction>
</comment>
<evidence type="ECO:0000313" key="12">
    <source>
        <dbReference type="EMBL" id="KAK8916552.1"/>
    </source>
</evidence>
<evidence type="ECO:0000313" key="13">
    <source>
        <dbReference type="Proteomes" id="UP001418222"/>
    </source>
</evidence>
<keyword evidence="13" id="KW-1185">Reference proteome</keyword>
<evidence type="ECO:0000256" key="7">
    <source>
        <dbReference type="ARBA" id="ARBA00047899"/>
    </source>
</evidence>
<reference evidence="12 13" key="1">
    <citation type="journal article" date="2022" name="Nat. Plants">
        <title>Genomes of leafy and leafless Platanthera orchids illuminate the evolution of mycoheterotrophy.</title>
        <authorList>
            <person name="Li M.H."/>
            <person name="Liu K.W."/>
            <person name="Li Z."/>
            <person name="Lu H.C."/>
            <person name="Ye Q.L."/>
            <person name="Zhang D."/>
            <person name="Wang J.Y."/>
            <person name="Li Y.F."/>
            <person name="Zhong Z.M."/>
            <person name="Liu X."/>
            <person name="Yu X."/>
            <person name="Liu D.K."/>
            <person name="Tu X.D."/>
            <person name="Liu B."/>
            <person name="Hao Y."/>
            <person name="Liao X.Y."/>
            <person name="Jiang Y.T."/>
            <person name="Sun W.H."/>
            <person name="Chen J."/>
            <person name="Chen Y.Q."/>
            <person name="Ai Y."/>
            <person name="Zhai J.W."/>
            <person name="Wu S.S."/>
            <person name="Zhou Z."/>
            <person name="Hsiao Y.Y."/>
            <person name="Wu W.L."/>
            <person name="Chen Y.Y."/>
            <person name="Lin Y.F."/>
            <person name="Hsu J.L."/>
            <person name="Li C.Y."/>
            <person name="Wang Z.W."/>
            <person name="Zhao X."/>
            <person name="Zhong W.Y."/>
            <person name="Ma X.K."/>
            <person name="Ma L."/>
            <person name="Huang J."/>
            <person name="Chen G.Z."/>
            <person name="Huang M.Z."/>
            <person name="Huang L."/>
            <person name="Peng D.H."/>
            <person name="Luo Y.B."/>
            <person name="Zou S.Q."/>
            <person name="Chen S.P."/>
            <person name="Lan S."/>
            <person name="Tsai W.C."/>
            <person name="Van de Peer Y."/>
            <person name="Liu Z.J."/>
        </authorList>
    </citation>
    <scope>NUCLEOTIDE SEQUENCE [LARGE SCALE GENOMIC DNA]</scope>
    <source>
        <strain evidence="12">Lor287</strain>
    </source>
</reference>
<dbReference type="PANTHER" id="PTHR22967:SF57">
    <property type="entry name" value="AUXILIN, ISOFORM A-RELATED"/>
    <property type="match status" value="1"/>
</dbReference>
<keyword evidence="5 12" id="KW-0418">Kinase</keyword>
<accession>A0AAP0AVL4</accession>
<evidence type="ECO:0000259" key="11">
    <source>
        <dbReference type="PROSITE" id="PS50011"/>
    </source>
</evidence>
<feature type="compositionally biased region" description="Polar residues" evidence="10">
    <location>
        <begin position="551"/>
        <end position="565"/>
    </location>
</feature>
<evidence type="ECO:0000256" key="3">
    <source>
        <dbReference type="ARBA" id="ARBA00022679"/>
    </source>
</evidence>
<dbReference type="InterPro" id="IPR008271">
    <property type="entry name" value="Ser/Thr_kinase_AS"/>
</dbReference>
<name>A0AAP0AVL4_9ASPA</name>
<dbReference type="InterPro" id="IPR000719">
    <property type="entry name" value="Prot_kinase_dom"/>
</dbReference>
<dbReference type="GO" id="GO:0005524">
    <property type="term" value="F:ATP binding"/>
    <property type="evidence" value="ECO:0007669"/>
    <property type="project" value="UniProtKB-KW"/>
</dbReference>
<keyword evidence="4" id="KW-0547">Nucleotide-binding</keyword>
<gene>
    <name evidence="12" type="primary">CDKD-3</name>
    <name evidence="12" type="ORF">KSP39_PZI022231</name>
</gene>
<evidence type="ECO:0000256" key="8">
    <source>
        <dbReference type="ARBA" id="ARBA00048679"/>
    </source>
</evidence>
<dbReference type="GO" id="GO:0005737">
    <property type="term" value="C:cytoplasm"/>
    <property type="evidence" value="ECO:0007669"/>
    <property type="project" value="TreeGrafter"/>
</dbReference>
<protein>
    <recommendedName>
        <fullName evidence="1">non-specific serine/threonine protein kinase</fullName>
        <ecNumber evidence="1">2.7.11.1</ecNumber>
    </recommendedName>
</protein>
<evidence type="ECO:0000256" key="1">
    <source>
        <dbReference type="ARBA" id="ARBA00012513"/>
    </source>
</evidence>
<dbReference type="CDD" id="cd13985">
    <property type="entry name" value="STKc_GAK_like"/>
    <property type="match status" value="1"/>
</dbReference>
<proteinExistence type="predicted"/>
<dbReference type="Proteomes" id="UP001418222">
    <property type="component" value="Unassembled WGS sequence"/>
</dbReference>
<comment type="catalytic activity">
    <reaction evidence="8">
        <text>L-seryl-[protein] + ATP = O-phospho-L-seryl-[protein] + ADP + H(+)</text>
        <dbReference type="Rhea" id="RHEA:17989"/>
        <dbReference type="Rhea" id="RHEA-COMP:9863"/>
        <dbReference type="Rhea" id="RHEA-COMP:11604"/>
        <dbReference type="ChEBI" id="CHEBI:15378"/>
        <dbReference type="ChEBI" id="CHEBI:29999"/>
        <dbReference type="ChEBI" id="CHEBI:30616"/>
        <dbReference type="ChEBI" id="CHEBI:83421"/>
        <dbReference type="ChEBI" id="CHEBI:456216"/>
        <dbReference type="EC" id="2.7.11.1"/>
    </reaction>
</comment>
<dbReference type="EMBL" id="JBBWWQ010000020">
    <property type="protein sequence ID" value="KAK8916552.1"/>
    <property type="molecule type" value="Genomic_DNA"/>
</dbReference>
<dbReference type="EC" id="2.7.11.1" evidence="1"/>
<dbReference type="GO" id="GO:0004674">
    <property type="term" value="F:protein serine/threonine kinase activity"/>
    <property type="evidence" value="ECO:0007669"/>
    <property type="project" value="UniProtKB-KW"/>
</dbReference>
<dbReference type="InterPro" id="IPR011009">
    <property type="entry name" value="Kinase-like_dom_sf"/>
</dbReference>
<feature type="coiled-coil region" evidence="9">
    <location>
        <begin position="423"/>
        <end position="457"/>
    </location>
</feature>
<dbReference type="AlphaFoldDB" id="A0AAP0AVL4"/>
<dbReference type="PANTHER" id="PTHR22967">
    <property type="entry name" value="SERINE/THREONINE PROTEIN KINASE"/>
    <property type="match status" value="1"/>
</dbReference>
<dbReference type="Gene3D" id="1.10.510.10">
    <property type="entry name" value="Transferase(Phosphotransferase) domain 1"/>
    <property type="match status" value="1"/>
</dbReference>
<feature type="region of interest" description="Disordered" evidence="10">
    <location>
        <begin position="551"/>
        <end position="575"/>
    </location>
</feature>
<evidence type="ECO:0000256" key="10">
    <source>
        <dbReference type="SAM" id="MobiDB-lite"/>
    </source>
</evidence>
<keyword evidence="9" id="KW-0175">Coiled coil</keyword>
<dbReference type="PROSITE" id="PS50011">
    <property type="entry name" value="PROTEIN_KINASE_DOM"/>
    <property type="match status" value="1"/>
</dbReference>
<dbReference type="SUPFAM" id="SSF56112">
    <property type="entry name" value="Protein kinase-like (PK-like)"/>
    <property type="match status" value="1"/>
</dbReference>
<dbReference type="PROSITE" id="PS00108">
    <property type="entry name" value="PROTEIN_KINASE_ST"/>
    <property type="match status" value="1"/>
</dbReference>
<evidence type="ECO:0000256" key="6">
    <source>
        <dbReference type="ARBA" id="ARBA00022840"/>
    </source>
</evidence>
<keyword evidence="6" id="KW-0067">ATP-binding</keyword>
<dbReference type="SMART" id="SM00220">
    <property type="entry name" value="S_TKc"/>
    <property type="match status" value="1"/>
</dbReference>
<dbReference type="FunFam" id="1.10.510.10:FF:000349">
    <property type="entry name" value="probable serine/threonine-protein kinase DDB_G0280111"/>
    <property type="match status" value="1"/>
</dbReference>
<dbReference type="Pfam" id="PF00069">
    <property type="entry name" value="Pkinase"/>
    <property type="match status" value="1"/>
</dbReference>
<sequence length="626" mass="70060">MWMFKPFSGKEQTGLEGRLIEIGNEKLRVQSIIAEGGFSCVYLAHDAVNASKQYALKHMICQDEDSLVLAIKEIQVMKLLKGHPNVVTLVSHSILDMGRRKEVLLALEFCEKSLVNVLESRGTRYFDEKQVLSIFRDVCNAVFAMHSLSPPIAHRDLKAENVILGLEGGWKLCDYGSTSTNHKCFATPEEMGIEEDNIRKHTTPAYRAPEMWDLYRKEVISEKVDVWALGCLLYRICYFKSAFDGESKLQILNGNYRIPESPKYSASVTHLIKDMLEGSPDARPDISQVWFRVNELLPLELQKHLPDRAEAGLTHNSHLPFTVEGTPNRTPPKPRRSPPPPPSFRGKGGNIPPPYSHGGSDSSGAFWSTHFAQDSQAVEDKDLLFDESQTLENSPINTEDLNASVSYLDPNNQISRKTVISNNINKSRREEELEVEVEKLKEQLTQTKLEKAEITSKYEKLSSICRSQRKEIHELKLTRAILTPTSAKGSPMTPTSSENLHSDTQVHFYLYNESYMPSLLQPRAKIEENNAKSWQAFSNEAEAKTMPKTQITKSVRTTSARANTSKQRDPGSAIDEWGFGHDNFAAFPPSGSETSNFSIPGSSSQLFAAADVHKVASSQPAGWAGF</sequence>
<organism evidence="12 13">
    <name type="scientific">Platanthera zijinensis</name>
    <dbReference type="NCBI Taxonomy" id="2320716"/>
    <lineage>
        <taxon>Eukaryota</taxon>
        <taxon>Viridiplantae</taxon>
        <taxon>Streptophyta</taxon>
        <taxon>Embryophyta</taxon>
        <taxon>Tracheophyta</taxon>
        <taxon>Spermatophyta</taxon>
        <taxon>Magnoliopsida</taxon>
        <taxon>Liliopsida</taxon>
        <taxon>Asparagales</taxon>
        <taxon>Orchidaceae</taxon>
        <taxon>Orchidoideae</taxon>
        <taxon>Orchideae</taxon>
        <taxon>Orchidinae</taxon>
        <taxon>Platanthera</taxon>
    </lineage>
</organism>
<keyword evidence="2" id="KW-0723">Serine/threonine-protein kinase</keyword>
<feature type="domain" description="Protein kinase" evidence="11">
    <location>
        <begin position="27"/>
        <end position="297"/>
    </location>
</feature>
<comment type="caution">
    <text evidence="12">The sequence shown here is derived from an EMBL/GenBank/DDBJ whole genome shotgun (WGS) entry which is preliminary data.</text>
</comment>